<keyword evidence="3" id="KW-1185">Reference proteome</keyword>
<organism evidence="2 3">
    <name type="scientific">Claviceps pusilla</name>
    <dbReference type="NCBI Taxonomy" id="123648"/>
    <lineage>
        <taxon>Eukaryota</taxon>
        <taxon>Fungi</taxon>
        <taxon>Dikarya</taxon>
        <taxon>Ascomycota</taxon>
        <taxon>Pezizomycotina</taxon>
        <taxon>Sordariomycetes</taxon>
        <taxon>Hypocreomycetidae</taxon>
        <taxon>Hypocreales</taxon>
        <taxon>Clavicipitaceae</taxon>
        <taxon>Claviceps</taxon>
    </lineage>
</organism>
<proteinExistence type="predicted"/>
<dbReference type="EMBL" id="SRPW01001253">
    <property type="protein sequence ID" value="KAG6003933.1"/>
    <property type="molecule type" value="Genomic_DNA"/>
</dbReference>
<evidence type="ECO:0000313" key="2">
    <source>
        <dbReference type="EMBL" id="KAG6003933.1"/>
    </source>
</evidence>
<dbReference type="OrthoDB" id="5141589at2759"/>
<feature type="transmembrane region" description="Helical" evidence="1">
    <location>
        <begin position="57"/>
        <end position="82"/>
    </location>
</feature>
<keyword evidence="1" id="KW-0472">Membrane</keyword>
<reference evidence="2" key="1">
    <citation type="journal article" date="2020" name="bioRxiv">
        <title>Whole genome comparisons of ergot fungi reveals the divergence and evolution of species within the genus Claviceps are the result of varying mechanisms driving genome evolution and host range expansion.</title>
        <authorList>
            <person name="Wyka S.A."/>
            <person name="Mondo S.J."/>
            <person name="Liu M."/>
            <person name="Dettman J."/>
            <person name="Nalam V."/>
            <person name="Broders K.D."/>
        </authorList>
    </citation>
    <scope>NUCLEOTIDE SEQUENCE</scope>
    <source>
        <strain evidence="2">CCC 602</strain>
    </source>
</reference>
<accession>A0A9P7NA27</accession>
<sequence length="213" mass="22748">MPPTNLSKKVLTFLVASYAVTNFILIVMSLVTYHKTRKNSPIQDCTFEGRSCNMANWAIYPLIAVAAFNCFLTASIMAFNMLVRAKDSVVDPLYVFRGILVTLLVLTPIVATGWVRPSMAMLSGKMMAPGSHPPITGGPMEAPLNPTTGLFSILGGMGTFIAVQAGRESSAEALHKEVGGHFGSIIGLTGAFILRVAERLPGASTVALSHFNM</sequence>
<keyword evidence="1" id="KW-0812">Transmembrane</keyword>
<keyword evidence="1" id="KW-1133">Transmembrane helix</keyword>
<feature type="transmembrane region" description="Helical" evidence="1">
    <location>
        <begin position="94"/>
        <end position="115"/>
    </location>
</feature>
<protein>
    <submittedName>
        <fullName evidence="2">Uncharacterized protein</fullName>
    </submittedName>
</protein>
<name>A0A9P7NA27_9HYPO</name>
<comment type="caution">
    <text evidence="2">The sequence shown here is derived from an EMBL/GenBank/DDBJ whole genome shotgun (WGS) entry which is preliminary data.</text>
</comment>
<gene>
    <name evidence="2" type="ORF">E4U43_000821</name>
</gene>
<evidence type="ECO:0000313" key="3">
    <source>
        <dbReference type="Proteomes" id="UP000748025"/>
    </source>
</evidence>
<dbReference type="Proteomes" id="UP000748025">
    <property type="component" value="Unassembled WGS sequence"/>
</dbReference>
<feature type="transmembrane region" description="Helical" evidence="1">
    <location>
        <begin position="12"/>
        <end position="33"/>
    </location>
</feature>
<dbReference type="AlphaFoldDB" id="A0A9P7NA27"/>
<evidence type="ECO:0000256" key="1">
    <source>
        <dbReference type="SAM" id="Phobius"/>
    </source>
</evidence>